<keyword evidence="10 12" id="KW-0413">Isomerase</keyword>
<dbReference type="InterPro" id="IPR041222">
    <property type="entry name" value="PriA_3primeBD"/>
</dbReference>
<dbReference type="GO" id="GO:0016887">
    <property type="term" value="F:ATP hydrolysis activity"/>
    <property type="evidence" value="ECO:0007669"/>
    <property type="project" value="RHEA"/>
</dbReference>
<sequence>MQSSAQQPSLFTPEDLPEVSTPWEIVDSEDQLYAEVVFNLPMLKSYHYLVPSGLRDNLRPGARVRVPFGTGQKLTQGYCVSLTRTRPAHRNFKAIESLLDAAPLVDAPMLRLTRWISEEYLCSWGQVLDSVIPAGVKSKAGTRELLHFELAEGYETRLTTLKLSATQQRIVDVLRSTTEPMAGDELTGLAECGLSPLQTLRNKGIVVATKIRTWSKSVSSVGENDTSAILLNRNQHSAVTRVIESLASGKSETFLLYGVTGSGKTEVYIRVIEEVVRYGRQAIVLVPEISLTPQTIRRFRKRFASVAVLHSHLSDAERHSYWQQIARGQVQVIVGARSAIFAPAPNLGLVVIDEEHETSFKQDSTPRYHAREVARQRVRDAGIPLILGSATPTLETWLRGIRKEEIVLSLPHRVAQRPLPPVMIVDTRNDQSLQKGASLGRAMLVAMRESLAKKGQIILFLNVRGYSPALFCRACGQSVRCPDCDVTLTYHKQRQIALCHSCEYSIDPPTSCPNCGKPGLLFLGQGTERLEHEVKARFPGVSVLRMDSDTMQKKGSHDRALESFRQGEVRILLGTQMIAKGLDFPNVTLVGVIDADTSLHQPDFRASERTFQLIAQVAGRTGRGELGGKVLVQTACPDQPAILYAARHDYTAFARQELEHRHTLGYPPFVRILRIILRGEIEADVEKAAERIRLGLESKGLERDGILAKILGPAPCPVARLKKYFRYQLQLSHPSGEVLGQLWREIEPIVPELTPVEISVDLDPISFR</sequence>
<feature type="binding site" evidence="12">
    <location>
        <position position="502"/>
    </location>
    <ligand>
        <name>Zn(2+)</name>
        <dbReference type="ChEBI" id="CHEBI:29105"/>
        <label>2</label>
    </ligand>
</feature>
<feature type="domain" description="Helicase ATP-binding" evidence="13">
    <location>
        <begin position="245"/>
        <end position="410"/>
    </location>
</feature>
<gene>
    <name evidence="12" type="primary">priA</name>
    <name evidence="15" type="ORF">A6X21_09330</name>
</gene>
<proteinExistence type="inferred from homology"/>
<accession>A0A1C3E804</accession>
<feature type="binding site" evidence="12">
    <location>
        <position position="512"/>
    </location>
    <ligand>
        <name>Zn(2+)</name>
        <dbReference type="ChEBI" id="CHEBI:29105"/>
        <label>1</label>
    </ligand>
</feature>
<dbReference type="InterPro" id="IPR001650">
    <property type="entry name" value="Helicase_C-like"/>
</dbReference>
<evidence type="ECO:0000256" key="10">
    <source>
        <dbReference type="ARBA" id="ARBA00023235"/>
    </source>
</evidence>
<keyword evidence="5 12" id="KW-0378">Hydrolase</keyword>
<dbReference type="SMART" id="SM00490">
    <property type="entry name" value="HELICc"/>
    <property type="match status" value="1"/>
</dbReference>
<dbReference type="EC" id="5.6.2.4" evidence="12"/>
<dbReference type="GO" id="GO:0008270">
    <property type="term" value="F:zinc ion binding"/>
    <property type="evidence" value="ECO:0007669"/>
    <property type="project" value="UniProtKB-UniRule"/>
</dbReference>
<dbReference type="InterPro" id="IPR011545">
    <property type="entry name" value="DEAD/DEAH_box_helicase_dom"/>
</dbReference>
<evidence type="ECO:0000256" key="9">
    <source>
        <dbReference type="ARBA" id="ARBA00023125"/>
    </source>
</evidence>
<feature type="binding site" evidence="12">
    <location>
        <position position="484"/>
    </location>
    <ligand>
        <name>Zn(2+)</name>
        <dbReference type="ChEBI" id="CHEBI:29105"/>
        <label>2</label>
    </ligand>
</feature>
<feature type="domain" description="Helicase C-terminal" evidence="14">
    <location>
        <begin position="507"/>
        <end position="659"/>
    </location>
</feature>
<comment type="subunit">
    <text evidence="12">Component of the replication restart primosome.</text>
</comment>
<dbReference type="InterPro" id="IPR005259">
    <property type="entry name" value="PriA"/>
</dbReference>
<dbReference type="EMBL" id="LYDR01000137">
    <property type="protein sequence ID" value="ODA29289.1"/>
    <property type="molecule type" value="Genomic_DNA"/>
</dbReference>
<dbReference type="Gene3D" id="3.40.50.300">
    <property type="entry name" value="P-loop containing nucleotide triphosphate hydrolases"/>
    <property type="match status" value="2"/>
</dbReference>
<name>A0A1C3E804_9PLAN</name>
<dbReference type="SUPFAM" id="SSF52540">
    <property type="entry name" value="P-loop containing nucleoside triphosphate hydrolases"/>
    <property type="match status" value="1"/>
</dbReference>
<evidence type="ECO:0000256" key="12">
    <source>
        <dbReference type="HAMAP-Rule" id="MF_00983"/>
    </source>
</evidence>
<dbReference type="FunFam" id="3.40.50.300:FF:000489">
    <property type="entry name" value="Primosome assembly protein PriA"/>
    <property type="match status" value="1"/>
</dbReference>
<evidence type="ECO:0000256" key="4">
    <source>
        <dbReference type="ARBA" id="ARBA00022741"/>
    </source>
</evidence>
<evidence type="ECO:0000259" key="14">
    <source>
        <dbReference type="PROSITE" id="PS51194"/>
    </source>
</evidence>
<dbReference type="InterPro" id="IPR027417">
    <property type="entry name" value="P-loop_NTPase"/>
</dbReference>
<dbReference type="GO" id="GO:1990077">
    <property type="term" value="C:primosome complex"/>
    <property type="evidence" value="ECO:0007669"/>
    <property type="project" value="UniProtKB-UniRule"/>
</dbReference>
<comment type="catalytic activity">
    <reaction evidence="12">
        <text>Couples ATP hydrolysis with the unwinding of duplex DNA by translocating in the 3'-5' direction.</text>
        <dbReference type="EC" id="5.6.2.4"/>
    </reaction>
</comment>
<feature type="binding site" evidence="12">
    <location>
        <position position="499"/>
    </location>
    <ligand>
        <name>Zn(2+)</name>
        <dbReference type="ChEBI" id="CHEBI:29105"/>
        <label>2</label>
    </ligand>
</feature>
<dbReference type="SMART" id="SM00487">
    <property type="entry name" value="DEXDc"/>
    <property type="match status" value="1"/>
</dbReference>
<dbReference type="NCBIfam" id="TIGR00595">
    <property type="entry name" value="priA"/>
    <property type="match status" value="1"/>
</dbReference>
<evidence type="ECO:0000256" key="3">
    <source>
        <dbReference type="ARBA" id="ARBA00022723"/>
    </source>
</evidence>
<keyword evidence="3 12" id="KW-0479">Metal-binding</keyword>
<dbReference type="PANTHER" id="PTHR30580:SF0">
    <property type="entry name" value="PRIMOSOMAL PROTEIN N"/>
    <property type="match status" value="1"/>
</dbReference>
<keyword evidence="4 12" id="KW-0547">Nucleotide-binding</keyword>
<feature type="binding site" evidence="12">
    <location>
        <position position="515"/>
    </location>
    <ligand>
        <name>Zn(2+)</name>
        <dbReference type="ChEBI" id="CHEBI:29105"/>
        <label>1</label>
    </ligand>
</feature>
<keyword evidence="7 12" id="KW-0862">Zinc</keyword>
<dbReference type="AlphaFoldDB" id="A0A1C3E804"/>
<protein>
    <recommendedName>
        <fullName evidence="12">Replication restart protein PriA</fullName>
    </recommendedName>
    <alternativeName>
        <fullName evidence="12">ATP-dependent DNA helicase PriA</fullName>
        <ecNumber evidence="12">5.6.2.4</ecNumber>
    </alternativeName>
    <alternativeName>
        <fullName evidence="12">DNA 3'-5' helicase PriA</fullName>
    </alternativeName>
</protein>
<dbReference type="InterPro" id="IPR014001">
    <property type="entry name" value="Helicase_ATP-bd"/>
</dbReference>
<evidence type="ECO:0000256" key="6">
    <source>
        <dbReference type="ARBA" id="ARBA00022806"/>
    </source>
</evidence>
<evidence type="ECO:0000256" key="5">
    <source>
        <dbReference type="ARBA" id="ARBA00022801"/>
    </source>
</evidence>
<feature type="binding site" evidence="12">
    <location>
        <position position="472"/>
    </location>
    <ligand>
        <name>Zn(2+)</name>
        <dbReference type="ChEBI" id="CHEBI:29105"/>
        <label>1</label>
    </ligand>
</feature>
<dbReference type="GO" id="GO:0006302">
    <property type="term" value="P:double-strand break repair"/>
    <property type="evidence" value="ECO:0007669"/>
    <property type="project" value="InterPro"/>
</dbReference>
<comment type="caution">
    <text evidence="15">The sequence shown here is derived from an EMBL/GenBank/DDBJ whole genome shotgun (WGS) entry which is preliminary data.</text>
</comment>
<reference evidence="15 16" key="1">
    <citation type="submission" date="2016-05" db="EMBL/GenBank/DDBJ databases">
        <title>Genomic and physiological characterization of Planctopirus sp. isolated from fresh water lake.</title>
        <authorList>
            <person name="Subhash Y."/>
            <person name="Ramana C."/>
        </authorList>
    </citation>
    <scope>NUCLEOTIDE SEQUENCE [LARGE SCALE GENOMIC DNA]</scope>
    <source>
        <strain evidence="15 16">JC280</strain>
    </source>
</reference>
<comment type="similarity">
    <text evidence="12">Belongs to the helicase family. PriA subfamily.</text>
</comment>
<feature type="binding site" evidence="12">
    <location>
        <position position="481"/>
    </location>
    <ligand>
        <name>Zn(2+)</name>
        <dbReference type="ChEBI" id="CHEBI:29105"/>
        <label>2</label>
    </ligand>
</feature>
<dbReference type="Pfam" id="PF17764">
    <property type="entry name" value="PriA_3primeBD"/>
    <property type="match status" value="1"/>
</dbReference>
<evidence type="ECO:0000256" key="2">
    <source>
        <dbReference type="ARBA" id="ARBA00022705"/>
    </source>
</evidence>
<comment type="cofactor">
    <cofactor evidence="12">
        <name>Zn(2+)</name>
        <dbReference type="ChEBI" id="CHEBI:29105"/>
    </cofactor>
    <text evidence="12">Binds 2 zinc ions per subunit.</text>
</comment>
<evidence type="ECO:0000313" key="16">
    <source>
        <dbReference type="Proteomes" id="UP000094828"/>
    </source>
</evidence>
<dbReference type="RefSeq" id="WP_068850110.1">
    <property type="nucleotide sequence ID" value="NZ_LYDR01000137.1"/>
</dbReference>
<dbReference type="PROSITE" id="PS51192">
    <property type="entry name" value="HELICASE_ATP_BIND_1"/>
    <property type="match status" value="1"/>
</dbReference>
<evidence type="ECO:0000259" key="13">
    <source>
        <dbReference type="PROSITE" id="PS51192"/>
    </source>
</evidence>
<dbReference type="GO" id="GO:0006270">
    <property type="term" value="P:DNA replication initiation"/>
    <property type="evidence" value="ECO:0007669"/>
    <property type="project" value="TreeGrafter"/>
</dbReference>
<evidence type="ECO:0000256" key="1">
    <source>
        <dbReference type="ARBA" id="ARBA00022515"/>
    </source>
</evidence>
<comment type="function">
    <text evidence="12">Initiates the restart of stalled replication forks, which reloads the replicative helicase on sites other than the origin of replication. Recognizes and binds to abandoned replication forks and remodels them to uncover a helicase loading site. Promotes assembly of the primosome at these replication forks.</text>
</comment>
<keyword evidence="8 12" id="KW-0067">ATP-binding</keyword>
<keyword evidence="1 12" id="KW-0639">Primosome</keyword>
<dbReference type="Pfam" id="PF00270">
    <property type="entry name" value="DEAD"/>
    <property type="match status" value="1"/>
</dbReference>
<organism evidence="15 16">
    <name type="scientific">Planctopirus hydrillae</name>
    <dbReference type="NCBI Taxonomy" id="1841610"/>
    <lineage>
        <taxon>Bacteria</taxon>
        <taxon>Pseudomonadati</taxon>
        <taxon>Planctomycetota</taxon>
        <taxon>Planctomycetia</taxon>
        <taxon>Planctomycetales</taxon>
        <taxon>Planctomycetaceae</taxon>
        <taxon>Planctopirus</taxon>
    </lineage>
</organism>
<keyword evidence="16" id="KW-1185">Reference proteome</keyword>
<dbReference type="Pfam" id="PF00271">
    <property type="entry name" value="Helicase_C"/>
    <property type="match status" value="1"/>
</dbReference>
<keyword evidence="9 12" id="KW-0238">DNA-binding</keyword>
<dbReference type="Pfam" id="PF18074">
    <property type="entry name" value="PriA_C"/>
    <property type="match status" value="1"/>
</dbReference>
<evidence type="ECO:0000256" key="8">
    <source>
        <dbReference type="ARBA" id="ARBA00022840"/>
    </source>
</evidence>
<dbReference type="GO" id="GO:0043138">
    <property type="term" value="F:3'-5' DNA helicase activity"/>
    <property type="evidence" value="ECO:0007669"/>
    <property type="project" value="UniProtKB-EC"/>
</dbReference>
<dbReference type="GO" id="GO:0006310">
    <property type="term" value="P:DNA recombination"/>
    <property type="evidence" value="ECO:0007669"/>
    <property type="project" value="InterPro"/>
</dbReference>
<dbReference type="PROSITE" id="PS51194">
    <property type="entry name" value="HELICASE_CTER"/>
    <property type="match status" value="1"/>
</dbReference>
<dbReference type="OrthoDB" id="9759544at2"/>
<dbReference type="InterPro" id="IPR040498">
    <property type="entry name" value="PriA_CRR"/>
</dbReference>
<dbReference type="InterPro" id="IPR041236">
    <property type="entry name" value="PriA_C"/>
</dbReference>
<dbReference type="InterPro" id="IPR042115">
    <property type="entry name" value="PriA_3primeBD_sf"/>
</dbReference>
<evidence type="ECO:0000313" key="15">
    <source>
        <dbReference type="EMBL" id="ODA29289.1"/>
    </source>
</evidence>
<dbReference type="Gene3D" id="3.40.1440.60">
    <property type="entry name" value="PriA, 3(prime) DNA-binding domain"/>
    <property type="match status" value="1"/>
</dbReference>
<keyword evidence="6 12" id="KW-0347">Helicase</keyword>
<evidence type="ECO:0000256" key="11">
    <source>
        <dbReference type="ARBA" id="ARBA00048988"/>
    </source>
</evidence>
<evidence type="ECO:0000256" key="7">
    <source>
        <dbReference type="ARBA" id="ARBA00022833"/>
    </source>
</evidence>
<dbReference type="PANTHER" id="PTHR30580">
    <property type="entry name" value="PRIMOSOMAL PROTEIN N"/>
    <property type="match status" value="1"/>
</dbReference>
<feature type="binding site" evidence="12">
    <location>
        <position position="475"/>
    </location>
    <ligand>
        <name>Zn(2+)</name>
        <dbReference type="ChEBI" id="CHEBI:29105"/>
        <label>1</label>
    </ligand>
</feature>
<dbReference type="GO" id="GO:0003677">
    <property type="term" value="F:DNA binding"/>
    <property type="evidence" value="ECO:0007669"/>
    <property type="project" value="UniProtKB-UniRule"/>
</dbReference>
<dbReference type="Proteomes" id="UP000094828">
    <property type="component" value="Unassembled WGS sequence"/>
</dbReference>
<dbReference type="Pfam" id="PF18319">
    <property type="entry name" value="Zn_ribbon_PriA"/>
    <property type="match status" value="1"/>
</dbReference>
<dbReference type="HAMAP" id="MF_00983">
    <property type="entry name" value="PriA"/>
    <property type="match status" value="1"/>
</dbReference>
<dbReference type="CDD" id="cd18804">
    <property type="entry name" value="SF2_C_priA"/>
    <property type="match status" value="1"/>
</dbReference>
<keyword evidence="2 12" id="KW-0235">DNA replication</keyword>
<dbReference type="GO" id="GO:0006269">
    <property type="term" value="P:DNA replication, synthesis of primer"/>
    <property type="evidence" value="ECO:0007669"/>
    <property type="project" value="UniProtKB-KW"/>
</dbReference>
<dbReference type="CDD" id="cd17929">
    <property type="entry name" value="DEXHc_priA"/>
    <property type="match status" value="1"/>
</dbReference>
<dbReference type="STRING" id="1841610.A6X21_09330"/>
<comment type="catalytic activity">
    <reaction evidence="11 12">
        <text>ATP + H2O = ADP + phosphate + H(+)</text>
        <dbReference type="Rhea" id="RHEA:13065"/>
        <dbReference type="ChEBI" id="CHEBI:15377"/>
        <dbReference type="ChEBI" id="CHEBI:15378"/>
        <dbReference type="ChEBI" id="CHEBI:30616"/>
        <dbReference type="ChEBI" id="CHEBI:43474"/>
        <dbReference type="ChEBI" id="CHEBI:456216"/>
        <dbReference type="EC" id="5.6.2.4"/>
    </reaction>
</comment>
<dbReference type="GO" id="GO:0005524">
    <property type="term" value="F:ATP binding"/>
    <property type="evidence" value="ECO:0007669"/>
    <property type="project" value="UniProtKB-UniRule"/>
</dbReference>